<keyword evidence="2" id="KW-0812">Transmembrane</keyword>
<evidence type="ECO:0008006" key="5">
    <source>
        <dbReference type="Google" id="ProtNLM"/>
    </source>
</evidence>
<accession>A0AAD7I2X0</accession>
<dbReference type="AlphaFoldDB" id="A0AAD7I2X0"/>
<keyword evidence="4" id="KW-1185">Reference proteome</keyword>
<keyword evidence="2" id="KW-0472">Membrane</keyword>
<organism evidence="3 4">
    <name type="scientific">Mycena maculata</name>
    <dbReference type="NCBI Taxonomy" id="230809"/>
    <lineage>
        <taxon>Eukaryota</taxon>
        <taxon>Fungi</taxon>
        <taxon>Dikarya</taxon>
        <taxon>Basidiomycota</taxon>
        <taxon>Agaricomycotina</taxon>
        <taxon>Agaricomycetes</taxon>
        <taxon>Agaricomycetidae</taxon>
        <taxon>Agaricales</taxon>
        <taxon>Marasmiineae</taxon>
        <taxon>Mycenaceae</taxon>
        <taxon>Mycena</taxon>
    </lineage>
</organism>
<protein>
    <recommendedName>
        <fullName evidence="5">Transmembrane protein</fullName>
    </recommendedName>
</protein>
<dbReference type="EMBL" id="JARJLG010000165">
    <property type="protein sequence ID" value="KAJ7733868.1"/>
    <property type="molecule type" value="Genomic_DNA"/>
</dbReference>
<proteinExistence type="predicted"/>
<name>A0AAD7I2X0_9AGAR</name>
<evidence type="ECO:0000313" key="4">
    <source>
        <dbReference type="Proteomes" id="UP001215280"/>
    </source>
</evidence>
<comment type="caution">
    <text evidence="3">The sequence shown here is derived from an EMBL/GenBank/DDBJ whole genome shotgun (WGS) entry which is preliminary data.</text>
</comment>
<feature type="compositionally biased region" description="Polar residues" evidence="1">
    <location>
        <begin position="247"/>
        <end position="268"/>
    </location>
</feature>
<reference evidence="3" key="1">
    <citation type="submission" date="2023-03" db="EMBL/GenBank/DDBJ databases">
        <title>Massive genome expansion in bonnet fungi (Mycena s.s.) driven by repeated elements and novel gene families across ecological guilds.</title>
        <authorList>
            <consortium name="Lawrence Berkeley National Laboratory"/>
            <person name="Harder C.B."/>
            <person name="Miyauchi S."/>
            <person name="Viragh M."/>
            <person name="Kuo A."/>
            <person name="Thoen E."/>
            <person name="Andreopoulos B."/>
            <person name="Lu D."/>
            <person name="Skrede I."/>
            <person name="Drula E."/>
            <person name="Henrissat B."/>
            <person name="Morin E."/>
            <person name="Kohler A."/>
            <person name="Barry K."/>
            <person name="LaButti K."/>
            <person name="Morin E."/>
            <person name="Salamov A."/>
            <person name="Lipzen A."/>
            <person name="Mereny Z."/>
            <person name="Hegedus B."/>
            <person name="Baldrian P."/>
            <person name="Stursova M."/>
            <person name="Weitz H."/>
            <person name="Taylor A."/>
            <person name="Grigoriev I.V."/>
            <person name="Nagy L.G."/>
            <person name="Martin F."/>
            <person name="Kauserud H."/>
        </authorList>
    </citation>
    <scope>NUCLEOTIDE SEQUENCE</scope>
    <source>
        <strain evidence="3">CBHHK188m</strain>
    </source>
</reference>
<evidence type="ECO:0000256" key="1">
    <source>
        <dbReference type="SAM" id="MobiDB-lite"/>
    </source>
</evidence>
<feature type="transmembrane region" description="Helical" evidence="2">
    <location>
        <begin position="314"/>
        <end position="335"/>
    </location>
</feature>
<feature type="transmembrane region" description="Helical" evidence="2">
    <location>
        <begin position="341"/>
        <end position="362"/>
    </location>
</feature>
<evidence type="ECO:0000256" key="2">
    <source>
        <dbReference type="SAM" id="Phobius"/>
    </source>
</evidence>
<feature type="region of interest" description="Disordered" evidence="1">
    <location>
        <begin position="236"/>
        <end position="269"/>
    </location>
</feature>
<dbReference type="Proteomes" id="UP001215280">
    <property type="component" value="Unassembled WGS sequence"/>
</dbReference>
<keyword evidence="2" id="KW-1133">Transmembrane helix</keyword>
<evidence type="ECO:0000313" key="3">
    <source>
        <dbReference type="EMBL" id="KAJ7733868.1"/>
    </source>
</evidence>
<sequence>MASRRANTLLTKTNAILGIFTKLQYTVDRDWKSIREGAQNLDSTATIVSPFQAMFLGGVQATIIAISYQDNSTRVEVAASVSGSAGVLLDVIAACLAMVGSTIPRQHIVIVENHLSEEAIKQASQQQIEDLQKLLTCLPRSMVADDICRRVAGRLPRSMVAHDIRRHVADRRQENASAIAPHANSVVEDIVGPAQGVAHSVGEGMGRRPHALQENTSAIAPHTDSVAPAQGVAHSVGEGMGRRPQARQGNTSTIAPHTDSVGPTQGVTHSVDEGMGRTLRLLLVFMKSQHRDTLMSLTVSFVAIKMMEYISSTAGTILIWGILLFLLSVLCLAISTQPQAIWIVSIVVSGPFVLLVCMVLNLRIGVFGDLKCY</sequence>
<gene>
    <name evidence="3" type="ORF">DFH07DRAFT_989276</name>
</gene>